<dbReference type="InterPro" id="IPR035461">
    <property type="entry name" value="GmhA/DiaA"/>
</dbReference>
<keyword evidence="5 9" id="KW-0479">Metal-binding</keyword>
<comment type="similarity">
    <text evidence="3 9">Belongs to the SIS family. GmhA subfamily.</text>
</comment>
<evidence type="ECO:0000313" key="11">
    <source>
        <dbReference type="EMBL" id="EAT16154.1"/>
    </source>
</evidence>
<feature type="binding site" evidence="9">
    <location>
        <position position="127"/>
    </location>
    <ligand>
        <name>substrate</name>
    </ligand>
</feature>
<feature type="binding site" evidence="9">
    <location>
        <position position="67"/>
    </location>
    <ligand>
        <name>Zn(2+)</name>
        <dbReference type="ChEBI" id="CHEBI:29105"/>
    </ligand>
</feature>
<dbReference type="GO" id="GO:0008968">
    <property type="term" value="F:D-sedoheptulose 7-phosphate isomerase activity"/>
    <property type="evidence" value="ECO:0007669"/>
    <property type="project" value="UniProtKB-UniRule"/>
</dbReference>
<accession>Q1K154</accession>
<feature type="binding site" evidence="9">
    <location>
        <position position="63"/>
    </location>
    <ligand>
        <name>Zn(2+)</name>
        <dbReference type="ChEBI" id="CHEBI:29105"/>
    </ligand>
</feature>
<comment type="subcellular location">
    <subcellularLocation>
        <location evidence="2 9">Cytoplasm</location>
    </subcellularLocation>
</comment>
<gene>
    <name evidence="9" type="primary">gmhA</name>
    <name evidence="11" type="ORF">Dace_1618</name>
</gene>
<dbReference type="PANTHER" id="PTHR30390">
    <property type="entry name" value="SEDOHEPTULOSE 7-PHOSPHATE ISOMERASE / DNAA INITIATOR-ASSOCIATING FACTOR FOR REPLICATION INITIATION"/>
    <property type="match status" value="1"/>
</dbReference>
<dbReference type="PROSITE" id="PS51464">
    <property type="entry name" value="SIS"/>
    <property type="match status" value="1"/>
</dbReference>
<feature type="binding site" evidence="9">
    <location>
        <begin position="96"/>
        <end position="97"/>
    </location>
    <ligand>
        <name>substrate</name>
    </ligand>
</feature>
<comment type="cofactor">
    <cofactor evidence="9">
        <name>Zn(2+)</name>
        <dbReference type="ChEBI" id="CHEBI:29105"/>
    </cofactor>
    <text evidence="9">Binds 1 zinc ion per subunit.</text>
</comment>
<dbReference type="UniPathway" id="UPA00041">
    <property type="reaction ID" value="UER00436"/>
</dbReference>
<dbReference type="GO" id="GO:0008270">
    <property type="term" value="F:zinc ion binding"/>
    <property type="evidence" value="ECO:0007669"/>
    <property type="project" value="UniProtKB-UniRule"/>
</dbReference>
<dbReference type="Pfam" id="PF13580">
    <property type="entry name" value="SIS_2"/>
    <property type="match status" value="1"/>
</dbReference>
<comment type="pathway">
    <text evidence="9">Carbohydrate biosynthesis; D-glycero-D-manno-heptose 7-phosphate biosynthesis; D-glycero-alpha-D-manno-heptose 7-phosphate and D-glycero-beta-D-manno-heptose 7-phosphate from sedoheptulose 7-phosphate: step 1/1.</text>
</comment>
<evidence type="ECO:0000256" key="8">
    <source>
        <dbReference type="ARBA" id="ARBA00023277"/>
    </source>
</evidence>
<dbReference type="GO" id="GO:0005975">
    <property type="term" value="P:carbohydrate metabolic process"/>
    <property type="evidence" value="ECO:0007669"/>
    <property type="project" value="UniProtKB-UniRule"/>
</dbReference>
<evidence type="ECO:0000256" key="3">
    <source>
        <dbReference type="ARBA" id="ARBA00009894"/>
    </source>
</evidence>
<evidence type="ECO:0000256" key="5">
    <source>
        <dbReference type="ARBA" id="ARBA00022723"/>
    </source>
</evidence>
<evidence type="ECO:0000259" key="10">
    <source>
        <dbReference type="PROSITE" id="PS51464"/>
    </source>
</evidence>
<dbReference type="Gene3D" id="3.40.50.10490">
    <property type="entry name" value="Glucose-6-phosphate isomerase like protein, domain 1"/>
    <property type="match status" value="1"/>
</dbReference>
<dbReference type="InterPro" id="IPR004515">
    <property type="entry name" value="Phosphoheptose_Isoase"/>
</dbReference>
<dbReference type="GO" id="GO:2001061">
    <property type="term" value="P:D-glycero-D-manno-heptose 7-phosphate biosynthetic process"/>
    <property type="evidence" value="ECO:0007669"/>
    <property type="project" value="UniProtKB-UniPathway"/>
</dbReference>
<keyword evidence="7 9" id="KW-0413">Isomerase</keyword>
<dbReference type="EMBL" id="AAEW02000006">
    <property type="protein sequence ID" value="EAT16154.1"/>
    <property type="molecule type" value="Genomic_DNA"/>
</dbReference>
<dbReference type="EC" id="5.3.1.28" evidence="9"/>
<evidence type="ECO:0000256" key="9">
    <source>
        <dbReference type="HAMAP-Rule" id="MF_00067"/>
    </source>
</evidence>
<feature type="binding site" evidence="9">
    <location>
        <position position="182"/>
    </location>
    <ligand>
        <name>Zn(2+)</name>
        <dbReference type="ChEBI" id="CHEBI:29105"/>
    </ligand>
</feature>
<keyword evidence="8 9" id="KW-0119">Carbohydrate metabolism</keyword>
<feature type="binding site" evidence="9">
    <location>
        <position position="174"/>
    </location>
    <ligand>
        <name>Zn(2+)</name>
        <dbReference type="ChEBI" id="CHEBI:29105"/>
    </ligand>
</feature>
<dbReference type="InterPro" id="IPR001347">
    <property type="entry name" value="SIS_dom"/>
</dbReference>
<evidence type="ECO:0000256" key="4">
    <source>
        <dbReference type="ARBA" id="ARBA00022490"/>
    </source>
</evidence>
<dbReference type="Proteomes" id="UP000005695">
    <property type="component" value="Unassembled WGS sequence"/>
</dbReference>
<comment type="catalytic activity">
    <reaction evidence="1 9">
        <text>2 D-sedoheptulose 7-phosphate = D-glycero-alpha-D-manno-heptose 7-phosphate + D-glycero-beta-D-manno-heptose 7-phosphate</text>
        <dbReference type="Rhea" id="RHEA:27489"/>
        <dbReference type="ChEBI" id="CHEBI:57483"/>
        <dbReference type="ChEBI" id="CHEBI:60203"/>
        <dbReference type="ChEBI" id="CHEBI:60204"/>
        <dbReference type="EC" id="5.3.1.28"/>
    </reaction>
</comment>
<name>Q1K154_DESA6</name>
<dbReference type="SUPFAM" id="SSF53697">
    <property type="entry name" value="SIS domain"/>
    <property type="match status" value="1"/>
</dbReference>
<proteinExistence type="inferred from homology"/>
<dbReference type="GO" id="GO:0097367">
    <property type="term" value="F:carbohydrate derivative binding"/>
    <property type="evidence" value="ECO:0007669"/>
    <property type="project" value="InterPro"/>
</dbReference>
<feature type="binding site" evidence="9">
    <location>
        <begin position="54"/>
        <end position="56"/>
    </location>
    <ligand>
        <name>substrate</name>
    </ligand>
</feature>
<dbReference type="HAMAP" id="MF_00067">
    <property type="entry name" value="GmhA"/>
    <property type="match status" value="1"/>
</dbReference>
<dbReference type="PANTHER" id="PTHR30390:SF6">
    <property type="entry name" value="DNAA INITIATOR-ASSOCIATING PROTEIN DIAA"/>
    <property type="match status" value="1"/>
</dbReference>
<organism evidence="11 12">
    <name type="scientific">Desulfuromonas acetoxidans (strain DSM 684 / 11070)</name>
    <dbReference type="NCBI Taxonomy" id="281689"/>
    <lineage>
        <taxon>Bacteria</taxon>
        <taxon>Pseudomonadati</taxon>
        <taxon>Thermodesulfobacteriota</taxon>
        <taxon>Desulfuromonadia</taxon>
        <taxon>Desulfuromonadales</taxon>
        <taxon>Desulfuromonadaceae</taxon>
        <taxon>Desulfuromonas</taxon>
    </lineage>
</organism>
<feature type="binding site" evidence="9">
    <location>
        <position position="67"/>
    </location>
    <ligand>
        <name>substrate</name>
    </ligand>
</feature>
<reference evidence="11" key="2">
    <citation type="submission" date="2006-05" db="EMBL/GenBank/DDBJ databases">
        <title>Sequencing of the draft genome and assembly of Desulfuromonas acetoxidans DSM 684.</title>
        <authorList>
            <consortium name="US DOE Joint Genome Institute (JGI-PGF)"/>
            <person name="Copeland A."/>
            <person name="Lucas S."/>
            <person name="Lapidus A."/>
            <person name="Barry K."/>
            <person name="Detter J.C."/>
            <person name="Glavina del Rio T."/>
            <person name="Hammon N."/>
            <person name="Israni S."/>
            <person name="Dalin E."/>
            <person name="Tice H."/>
            <person name="Bruce D."/>
            <person name="Pitluck S."/>
            <person name="Richardson P."/>
        </authorList>
    </citation>
    <scope>NUCLEOTIDE SEQUENCE [LARGE SCALE GENOMIC DNA]</scope>
    <source>
        <strain evidence="11">DSM 684</strain>
    </source>
</reference>
<dbReference type="NCBIfam" id="TIGR00441">
    <property type="entry name" value="gmhA"/>
    <property type="match status" value="1"/>
</dbReference>
<dbReference type="GO" id="GO:0005737">
    <property type="term" value="C:cytoplasm"/>
    <property type="evidence" value="ECO:0007669"/>
    <property type="project" value="UniProtKB-SubCell"/>
</dbReference>
<feature type="binding site" evidence="9">
    <location>
        <begin position="122"/>
        <end position="124"/>
    </location>
    <ligand>
        <name>substrate</name>
    </ligand>
</feature>
<keyword evidence="4 9" id="KW-0963">Cytoplasm</keyword>
<sequence>MKERTMQEIIDEHLRRHIDVFEQVVLPMSAQVEAVAQALCNALKQGHKVLVMGNGGSAADSQHLAAELVGRFLKNRAALPAIALTTDTSILTAVANDFGYDTVFSRQVEALAQPGDVVIGISTSGNSPNVLAGLQVARDKACVTVALTGRNGGKMVDGVDLPLNIAVDDTPRIQEAHLTLIHILCDLVERELFDD</sequence>
<comment type="miscellaneous">
    <text evidence="9">The reaction produces a racemic mixture of D-glycero-alpha-D-manno-heptose 7-phosphate and D-glycero-beta-D-manno-heptose 7-phosphate.</text>
</comment>
<dbReference type="InterPro" id="IPR050099">
    <property type="entry name" value="SIS_GmhA/DiaA_subfam"/>
</dbReference>
<evidence type="ECO:0000256" key="6">
    <source>
        <dbReference type="ARBA" id="ARBA00022833"/>
    </source>
</evidence>
<keyword evidence="6 9" id="KW-0862">Zinc</keyword>
<evidence type="ECO:0000313" key="12">
    <source>
        <dbReference type="Proteomes" id="UP000005695"/>
    </source>
</evidence>
<feature type="domain" description="SIS" evidence="10">
    <location>
        <begin position="39"/>
        <end position="195"/>
    </location>
</feature>
<keyword evidence="12" id="KW-1185">Reference proteome</keyword>
<evidence type="ECO:0000256" key="1">
    <source>
        <dbReference type="ARBA" id="ARBA00000348"/>
    </source>
</evidence>
<dbReference type="CDD" id="cd05006">
    <property type="entry name" value="SIS_GmhA"/>
    <property type="match status" value="1"/>
</dbReference>
<feature type="binding site" evidence="9">
    <location>
        <position position="174"/>
    </location>
    <ligand>
        <name>substrate</name>
    </ligand>
</feature>
<protein>
    <recommendedName>
        <fullName evidence="9">Phosphoheptose isomerase</fullName>
        <ecNumber evidence="9">5.3.1.28</ecNumber>
    </recommendedName>
    <alternativeName>
        <fullName evidence="9">Sedoheptulose 7-phosphate isomerase</fullName>
    </alternativeName>
</protein>
<reference evidence="11" key="1">
    <citation type="submission" date="2006-05" db="EMBL/GenBank/DDBJ databases">
        <title>Annotation of the draft genome assembly of Desulfuromonas acetoxidans DSM 684.</title>
        <authorList>
            <consortium name="US DOE Joint Genome Institute (JGI-ORNL)"/>
            <person name="Larimer F."/>
            <person name="Land M."/>
            <person name="Hauser L."/>
        </authorList>
    </citation>
    <scope>NUCLEOTIDE SEQUENCE [LARGE SCALE GENOMIC DNA]</scope>
    <source>
        <strain evidence="11">DSM 684</strain>
    </source>
</reference>
<comment type="caution">
    <text evidence="11">The sequence shown here is derived from an EMBL/GenBank/DDBJ whole genome shotgun (WGS) entry which is preliminary data.</text>
</comment>
<dbReference type="InterPro" id="IPR046348">
    <property type="entry name" value="SIS_dom_sf"/>
</dbReference>
<dbReference type="AlphaFoldDB" id="Q1K154"/>
<comment type="function">
    <text evidence="9">Catalyzes the isomerization of sedoheptulose 7-phosphate in D-glycero-D-manno-heptose 7-phosphate.</text>
</comment>
<evidence type="ECO:0000256" key="2">
    <source>
        <dbReference type="ARBA" id="ARBA00004496"/>
    </source>
</evidence>
<evidence type="ECO:0000256" key="7">
    <source>
        <dbReference type="ARBA" id="ARBA00023235"/>
    </source>
</evidence>